<keyword evidence="6 7" id="KW-0472">Membrane</keyword>
<keyword evidence="4 7" id="KW-0812">Transmembrane</keyword>
<feature type="transmembrane region" description="Helical" evidence="7">
    <location>
        <begin position="205"/>
        <end position="225"/>
    </location>
</feature>
<sequence length="480" mass="51907">MSVARSSLWAIAQSVSTQIAAMAGSVVLARLLSPEAFGLLGMATIFTGLVAVIQEVGMGSYLIYKQQASPSFIPTANFMNLAISAVLTLILVLGAKPISSFYGAAEVETIVYYIAAGVMLGSFGMTAKSYFQKIMKFRRLALTDLSAELLCTAAAIALALNGQTIPAITAKFLVRPALQTLILLCGPECRIFLRLRFDRAVVREMTGYSLPLILSQMLIYLSSVADYLVVGKTMGSRVLGLYTMAFTWAFLIRTYVSGQIARVMFSEFSRIQGDPAQIRNQYLRLMEVMAFALFPLCTGFCLLAPEFVATLYGDAWKEAVPPMRLLMAAGLASGLGTVSGALFKSLGRPDYELKLFSVMFVVTCGMLYAGSYFGILGVCAAVLAENLIVLVIRSWLVAKLLKLAMLRYVACFVPSAASALGMAGVYLLATALPEAGLPAPVRLVVWSLILSAVYLALSRFLNRPAYRMVKQRLFPIGQNG</sequence>
<evidence type="ECO:0000256" key="3">
    <source>
        <dbReference type="ARBA" id="ARBA00022475"/>
    </source>
</evidence>
<accession>A0A3G3K025</accession>
<dbReference type="CDD" id="cd13127">
    <property type="entry name" value="MATE_tuaB_like"/>
    <property type="match status" value="1"/>
</dbReference>
<comment type="subcellular location">
    <subcellularLocation>
        <location evidence="1">Cell membrane</location>
        <topology evidence="1">Multi-pass membrane protein</topology>
    </subcellularLocation>
</comment>
<feature type="transmembrane region" description="Helical" evidence="7">
    <location>
        <begin position="408"/>
        <end position="429"/>
    </location>
</feature>
<dbReference type="KEGG" id="coh:EAV92_15445"/>
<feature type="transmembrane region" description="Helical" evidence="7">
    <location>
        <begin position="39"/>
        <end position="64"/>
    </location>
</feature>
<feature type="transmembrane region" description="Helical" evidence="7">
    <location>
        <begin position="285"/>
        <end position="305"/>
    </location>
</feature>
<dbReference type="PANTHER" id="PTHR30250">
    <property type="entry name" value="PST FAMILY PREDICTED COLANIC ACID TRANSPORTER"/>
    <property type="match status" value="1"/>
</dbReference>
<evidence type="ECO:0000256" key="2">
    <source>
        <dbReference type="ARBA" id="ARBA00007430"/>
    </source>
</evidence>
<reference evidence="8 9" key="1">
    <citation type="submission" date="2018-10" db="EMBL/GenBank/DDBJ databases">
        <title>Genome Sequence of Cohnella sp.</title>
        <authorList>
            <person name="Srinivasan S."/>
            <person name="Kim M.K."/>
        </authorList>
    </citation>
    <scope>NUCLEOTIDE SEQUENCE [LARGE SCALE GENOMIC DNA]</scope>
    <source>
        <strain evidence="8 9">18JY8-7</strain>
    </source>
</reference>
<feature type="transmembrane region" description="Helical" evidence="7">
    <location>
        <begin position="110"/>
        <end position="128"/>
    </location>
</feature>
<evidence type="ECO:0000313" key="9">
    <source>
        <dbReference type="Proteomes" id="UP000269097"/>
    </source>
</evidence>
<evidence type="ECO:0000256" key="4">
    <source>
        <dbReference type="ARBA" id="ARBA00022692"/>
    </source>
</evidence>
<feature type="transmembrane region" description="Helical" evidence="7">
    <location>
        <begin position="76"/>
        <end position="98"/>
    </location>
</feature>
<protein>
    <submittedName>
        <fullName evidence="8">Lipopolysaccharide biosynthesis protein</fullName>
    </submittedName>
</protein>
<dbReference type="EMBL" id="CP033433">
    <property type="protein sequence ID" value="AYQ73850.1"/>
    <property type="molecule type" value="Genomic_DNA"/>
</dbReference>
<feature type="transmembrane region" description="Helical" evidence="7">
    <location>
        <begin position="245"/>
        <end position="265"/>
    </location>
</feature>
<dbReference type="GO" id="GO:0005886">
    <property type="term" value="C:plasma membrane"/>
    <property type="evidence" value="ECO:0007669"/>
    <property type="project" value="UniProtKB-SubCell"/>
</dbReference>
<feature type="transmembrane region" description="Helical" evidence="7">
    <location>
        <begin position="441"/>
        <end position="462"/>
    </location>
</feature>
<feature type="transmembrane region" description="Helical" evidence="7">
    <location>
        <begin position="325"/>
        <end position="346"/>
    </location>
</feature>
<gene>
    <name evidence="8" type="ORF">EAV92_15445</name>
</gene>
<evidence type="ECO:0000313" key="8">
    <source>
        <dbReference type="EMBL" id="AYQ73850.1"/>
    </source>
</evidence>
<dbReference type="PANTHER" id="PTHR30250:SF10">
    <property type="entry name" value="LIPOPOLYSACCHARIDE BIOSYNTHESIS PROTEIN WZXC"/>
    <property type="match status" value="1"/>
</dbReference>
<keyword evidence="5 7" id="KW-1133">Transmembrane helix</keyword>
<feature type="transmembrane region" description="Helical" evidence="7">
    <location>
        <begin position="375"/>
        <end position="396"/>
    </location>
</feature>
<comment type="similarity">
    <text evidence="2">Belongs to the polysaccharide synthase family.</text>
</comment>
<evidence type="ECO:0000256" key="7">
    <source>
        <dbReference type="SAM" id="Phobius"/>
    </source>
</evidence>
<organism evidence="8 9">
    <name type="scientific">Cohnella candidum</name>
    <dbReference type="NCBI Taxonomy" id="2674991"/>
    <lineage>
        <taxon>Bacteria</taxon>
        <taxon>Bacillati</taxon>
        <taxon>Bacillota</taxon>
        <taxon>Bacilli</taxon>
        <taxon>Bacillales</taxon>
        <taxon>Paenibacillaceae</taxon>
        <taxon>Cohnella</taxon>
    </lineage>
</organism>
<evidence type="ECO:0000256" key="6">
    <source>
        <dbReference type="ARBA" id="ARBA00023136"/>
    </source>
</evidence>
<evidence type="ECO:0000256" key="5">
    <source>
        <dbReference type="ARBA" id="ARBA00022989"/>
    </source>
</evidence>
<proteinExistence type="inferred from homology"/>
<keyword evidence="3" id="KW-1003">Cell membrane</keyword>
<keyword evidence="9" id="KW-1185">Reference proteome</keyword>
<dbReference type="RefSeq" id="WP_123041934.1">
    <property type="nucleotide sequence ID" value="NZ_CP033433.1"/>
</dbReference>
<feature type="transmembrane region" description="Helical" evidence="7">
    <location>
        <begin position="353"/>
        <end position="369"/>
    </location>
</feature>
<dbReference type="AlphaFoldDB" id="A0A3G3K025"/>
<name>A0A3G3K025_9BACL</name>
<dbReference type="Proteomes" id="UP000269097">
    <property type="component" value="Chromosome"/>
</dbReference>
<dbReference type="Pfam" id="PF13440">
    <property type="entry name" value="Polysacc_synt_3"/>
    <property type="match status" value="1"/>
</dbReference>
<evidence type="ECO:0000256" key="1">
    <source>
        <dbReference type="ARBA" id="ARBA00004651"/>
    </source>
</evidence>
<dbReference type="InterPro" id="IPR050833">
    <property type="entry name" value="Poly_Biosynth_Transport"/>
</dbReference>